<evidence type="ECO:0000313" key="1">
    <source>
        <dbReference type="EMBL" id="QCD84409.1"/>
    </source>
</evidence>
<accession>A0A4D6L7B7</accession>
<proteinExistence type="predicted"/>
<dbReference type="AlphaFoldDB" id="A0A4D6L7B7"/>
<evidence type="ECO:0000313" key="2">
    <source>
        <dbReference type="Proteomes" id="UP000501690"/>
    </source>
</evidence>
<organism evidence="1 2">
    <name type="scientific">Vigna unguiculata</name>
    <name type="common">Cowpea</name>
    <dbReference type="NCBI Taxonomy" id="3917"/>
    <lineage>
        <taxon>Eukaryota</taxon>
        <taxon>Viridiplantae</taxon>
        <taxon>Streptophyta</taxon>
        <taxon>Embryophyta</taxon>
        <taxon>Tracheophyta</taxon>
        <taxon>Spermatophyta</taxon>
        <taxon>Magnoliopsida</taxon>
        <taxon>eudicotyledons</taxon>
        <taxon>Gunneridae</taxon>
        <taxon>Pentapetalae</taxon>
        <taxon>rosids</taxon>
        <taxon>fabids</taxon>
        <taxon>Fabales</taxon>
        <taxon>Fabaceae</taxon>
        <taxon>Papilionoideae</taxon>
        <taxon>50 kb inversion clade</taxon>
        <taxon>NPAAA clade</taxon>
        <taxon>indigoferoid/millettioid clade</taxon>
        <taxon>Phaseoleae</taxon>
        <taxon>Vigna</taxon>
    </lineage>
</organism>
<protein>
    <submittedName>
        <fullName evidence="1">Uncharacterized protein</fullName>
    </submittedName>
</protein>
<dbReference type="EMBL" id="CP039346">
    <property type="protein sequence ID" value="QCD84409.1"/>
    <property type="molecule type" value="Genomic_DNA"/>
</dbReference>
<keyword evidence="2" id="KW-1185">Reference proteome</keyword>
<gene>
    <name evidence="1" type="ORF">DEO72_LG2g4763</name>
</gene>
<dbReference type="Proteomes" id="UP000501690">
    <property type="component" value="Linkage Group LG2"/>
</dbReference>
<reference evidence="1 2" key="1">
    <citation type="submission" date="2019-04" db="EMBL/GenBank/DDBJ databases">
        <title>An improved genome assembly and genetic linkage map for asparagus bean, Vigna unguiculata ssp. sesquipedialis.</title>
        <authorList>
            <person name="Xia Q."/>
            <person name="Zhang R."/>
            <person name="Dong Y."/>
        </authorList>
    </citation>
    <scope>NUCLEOTIDE SEQUENCE [LARGE SCALE GENOMIC DNA]</scope>
    <source>
        <tissue evidence="1">Leaf</tissue>
    </source>
</reference>
<name>A0A4D6L7B7_VIGUN</name>
<sequence length="115" mass="11897">MAVPSSTVRNEGRVAKSVLEFRVVEKAFREGAVPAALTTPVGTSSDSVSEHSGGVSVIASGSGHGGMLSLVLGRKMKEMEVCAAVTKFPVTADVTGDGFGSVEDVTELSDQKREK</sequence>